<dbReference type="AlphaFoldDB" id="A0A0A9F9M3"/>
<name>A0A0A9F9M3_ARUDO</name>
<dbReference type="EMBL" id="GBRH01189982">
    <property type="protein sequence ID" value="JAE07914.1"/>
    <property type="molecule type" value="Transcribed_RNA"/>
</dbReference>
<organism evidence="1">
    <name type="scientific">Arundo donax</name>
    <name type="common">Giant reed</name>
    <name type="synonym">Donax arundinaceus</name>
    <dbReference type="NCBI Taxonomy" id="35708"/>
    <lineage>
        <taxon>Eukaryota</taxon>
        <taxon>Viridiplantae</taxon>
        <taxon>Streptophyta</taxon>
        <taxon>Embryophyta</taxon>
        <taxon>Tracheophyta</taxon>
        <taxon>Spermatophyta</taxon>
        <taxon>Magnoliopsida</taxon>
        <taxon>Liliopsida</taxon>
        <taxon>Poales</taxon>
        <taxon>Poaceae</taxon>
        <taxon>PACMAD clade</taxon>
        <taxon>Arundinoideae</taxon>
        <taxon>Arundineae</taxon>
        <taxon>Arundo</taxon>
    </lineage>
</organism>
<protein>
    <submittedName>
        <fullName evidence="1">Cat1</fullName>
    </submittedName>
</protein>
<reference evidence="1" key="2">
    <citation type="journal article" date="2015" name="Data Brief">
        <title>Shoot transcriptome of the giant reed, Arundo donax.</title>
        <authorList>
            <person name="Barrero R.A."/>
            <person name="Guerrero F.D."/>
            <person name="Moolhuijzen P."/>
            <person name="Goolsby J.A."/>
            <person name="Tidwell J."/>
            <person name="Bellgard S.E."/>
            <person name="Bellgard M.I."/>
        </authorList>
    </citation>
    <scope>NUCLEOTIDE SEQUENCE</scope>
    <source>
        <tissue evidence="1">Shoot tissue taken approximately 20 cm above the soil surface</tissue>
    </source>
</reference>
<sequence>MSDLKETLGTGSPCMNNTFRDTFPVKLSKLLNQMVVLKEDRPSLSDGEGRVVVPDGGARVGGPDAGVAATRRPVLVWIHGRLGLGRTPLLWVRFLGGRREAMLVGAAIRMRGVGRRKATVFLSKT</sequence>
<accession>A0A0A9F9M3</accession>
<reference evidence="1" key="1">
    <citation type="submission" date="2014-09" db="EMBL/GenBank/DDBJ databases">
        <authorList>
            <person name="Magalhaes I.L.F."/>
            <person name="Oliveira U."/>
            <person name="Santos F.R."/>
            <person name="Vidigal T.H.D.A."/>
            <person name="Brescovit A.D."/>
            <person name="Santos A.J."/>
        </authorList>
    </citation>
    <scope>NUCLEOTIDE SEQUENCE</scope>
    <source>
        <tissue evidence="1">Shoot tissue taken approximately 20 cm above the soil surface</tissue>
    </source>
</reference>
<proteinExistence type="predicted"/>
<evidence type="ECO:0000313" key="1">
    <source>
        <dbReference type="EMBL" id="JAE07914.1"/>
    </source>
</evidence>